<sequence length="51" mass="5424">MGTAALVTGAAVVRREGPALATATSDTDPHAWHSPHRPTQRAVDQPHSLQR</sequence>
<evidence type="ECO:0000313" key="3">
    <source>
        <dbReference type="Proteomes" id="UP001500301"/>
    </source>
</evidence>
<dbReference type="Proteomes" id="UP001500301">
    <property type="component" value="Unassembled WGS sequence"/>
</dbReference>
<comment type="caution">
    <text evidence="2">The sequence shown here is derived from an EMBL/GenBank/DDBJ whole genome shotgun (WGS) entry which is preliminary data.</text>
</comment>
<organism evidence="2 3">
    <name type="scientific">Nocardioides daeguensis</name>
    <dbReference type="NCBI Taxonomy" id="908359"/>
    <lineage>
        <taxon>Bacteria</taxon>
        <taxon>Bacillati</taxon>
        <taxon>Actinomycetota</taxon>
        <taxon>Actinomycetes</taxon>
        <taxon>Propionibacteriales</taxon>
        <taxon>Nocardioidaceae</taxon>
        <taxon>Nocardioides</taxon>
    </lineage>
</organism>
<feature type="region of interest" description="Disordered" evidence="1">
    <location>
        <begin position="17"/>
        <end position="51"/>
    </location>
</feature>
<dbReference type="EMBL" id="BAABBB010000001">
    <property type="protein sequence ID" value="GAA3517276.1"/>
    <property type="molecule type" value="Genomic_DNA"/>
</dbReference>
<evidence type="ECO:0000313" key="2">
    <source>
        <dbReference type="EMBL" id="GAA3517276.1"/>
    </source>
</evidence>
<keyword evidence="3" id="KW-1185">Reference proteome</keyword>
<reference evidence="3" key="1">
    <citation type="journal article" date="2019" name="Int. J. Syst. Evol. Microbiol.">
        <title>The Global Catalogue of Microorganisms (GCM) 10K type strain sequencing project: providing services to taxonomists for standard genome sequencing and annotation.</title>
        <authorList>
            <consortium name="The Broad Institute Genomics Platform"/>
            <consortium name="The Broad Institute Genome Sequencing Center for Infectious Disease"/>
            <person name="Wu L."/>
            <person name="Ma J."/>
        </authorList>
    </citation>
    <scope>NUCLEOTIDE SEQUENCE [LARGE SCALE GENOMIC DNA]</scope>
    <source>
        <strain evidence="3">JCM 17460</strain>
    </source>
</reference>
<accession>A0ABP6UQM3</accession>
<name>A0ABP6UQM3_9ACTN</name>
<gene>
    <name evidence="2" type="ORF">GCM10022263_01200</name>
</gene>
<evidence type="ECO:0000256" key="1">
    <source>
        <dbReference type="SAM" id="MobiDB-lite"/>
    </source>
</evidence>
<protein>
    <submittedName>
        <fullName evidence="2">Uncharacterized protein</fullName>
    </submittedName>
</protein>
<proteinExistence type="predicted"/>